<dbReference type="PANTHER" id="PTHR43744">
    <property type="entry name" value="ABC TRANSPORTER PERMEASE PROTEIN MG189-RELATED-RELATED"/>
    <property type="match status" value="1"/>
</dbReference>
<accession>A0A7C4W4J6</accession>
<evidence type="ECO:0000256" key="2">
    <source>
        <dbReference type="ARBA" id="ARBA00022448"/>
    </source>
</evidence>
<feature type="transmembrane region" description="Helical" evidence="7">
    <location>
        <begin position="106"/>
        <end position="127"/>
    </location>
</feature>
<dbReference type="EMBL" id="DSZY01000033">
    <property type="protein sequence ID" value="HGU41012.1"/>
    <property type="molecule type" value="Genomic_DNA"/>
</dbReference>
<dbReference type="PANTHER" id="PTHR43744:SF8">
    <property type="entry name" value="SN-GLYCEROL-3-PHOSPHATE TRANSPORT SYSTEM PERMEASE PROTEIN UGPE"/>
    <property type="match status" value="1"/>
</dbReference>
<proteinExistence type="inferred from homology"/>
<dbReference type="Pfam" id="PF00528">
    <property type="entry name" value="BPD_transp_1"/>
    <property type="match status" value="1"/>
</dbReference>
<keyword evidence="3" id="KW-1003">Cell membrane</keyword>
<feature type="transmembrane region" description="Helical" evidence="7">
    <location>
        <begin position="75"/>
        <end position="99"/>
    </location>
</feature>
<evidence type="ECO:0000256" key="5">
    <source>
        <dbReference type="ARBA" id="ARBA00022989"/>
    </source>
</evidence>
<dbReference type="GO" id="GO:0005886">
    <property type="term" value="C:plasma membrane"/>
    <property type="evidence" value="ECO:0007669"/>
    <property type="project" value="UniProtKB-SubCell"/>
</dbReference>
<reference evidence="9" key="1">
    <citation type="journal article" date="2020" name="mSystems">
        <title>Genome- and Community-Level Interaction Insights into Carbon Utilization and Element Cycling Functions of Hydrothermarchaeota in Hydrothermal Sediment.</title>
        <authorList>
            <person name="Zhou Z."/>
            <person name="Liu Y."/>
            <person name="Xu W."/>
            <person name="Pan J."/>
            <person name="Luo Z.H."/>
            <person name="Li M."/>
        </authorList>
    </citation>
    <scope>NUCLEOTIDE SEQUENCE [LARGE SCALE GENOMIC DNA]</scope>
    <source>
        <strain evidence="9">SpSt-609</strain>
    </source>
</reference>
<feature type="transmembrane region" description="Helical" evidence="7">
    <location>
        <begin position="12"/>
        <end position="34"/>
    </location>
</feature>
<comment type="caution">
    <text evidence="9">The sequence shown here is derived from an EMBL/GenBank/DDBJ whole genome shotgun (WGS) entry which is preliminary data.</text>
</comment>
<evidence type="ECO:0000256" key="3">
    <source>
        <dbReference type="ARBA" id="ARBA00022475"/>
    </source>
</evidence>
<dbReference type="InterPro" id="IPR035906">
    <property type="entry name" value="MetI-like_sf"/>
</dbReference>
<evidence type="ECO:0000313" key="9">
    <source>
        <dbReference type="EMBL" id="HGU41012.1"/>
    </source>
</evidence>
<feature type="transmembrane region" description="Helical" evidence="7">
    <location>
        <begin position="241"/>
        <end position="262"/>
    </location>
</feature>
<dbReference type="GO" id="GO:0055085">
    <property type="term" value="P:transmembrane transport"/>
    <property type="evidence" value="ECO:0007669"/>
    <property type="project" value="InterPro"/>
</dbReference>
<evidence type="ECO:0000256" key="4">
    <source>
        <dbReference type="ARBA" id="ARBA00022692"/>
    </source>
</evidence>
<dbReference type="Gene3D" id="1.10.3720.10">
    <property type="entry name" value="MetI-like"/>
    <property type="match status" value="1"/>
</dbReference>
<comment type="subcellular location">
    <subcellularLocation>
        <location evidence="1 7">Cell membrane</location>
        <topology evidence="1 7">Multi-pass membrane protein</topology>
    </subcellularLocation>
</comment>
<keyword evidence="2 7" id="KW-0813">Transport</keyword>
<dbReference type="SUPFAM" id="SSF161098">
    <property type="entry name" value="MetI-like"/>
    <property type="match status" value="1"/>
</dbReference>
<organism evidence="9">
    <name type="scientific">Fervidobacterium thailandense</name>
    <dbReference type="NCBI Taxonomy" id="1008305"/>
    <lineage>
        <taxon>Bacteria</taxon>
        <taxon>Thermotogati</taxon>
        <taxon>Thermotogota</taxon>
        <taxon>Thermotogae</taxon>
        <taxon>Thermotogales</taxon>
        <taxon>Fervidobacteriaceae</taxon>
        <taxon>Fervidobacterium</taxon>
    </lineage>
</organism>
<dbReference type="PROSITE" id="PS50928">
    <property type="entry name" value="ABC_TM1"/>
    <property type="match status" value="1"/>
</dbReference>
<name>A0A7C4W4J6_9BACT</name>
<evidence type="ECO:0000256" key="1">
    <source>
        <dbReference type="ARBA" id="ARBA00004651"/>
    </source>
</evidence>
<comment type="similarity">
    <text evidence="7">Belongs to the binding-protein-dependent transport system permease family.</text>
</comment>
<protein>
    <submittedName>
        <fullName evidence="9">Carbohydrate ABC transporter permease</fullName>
    </submittedName>
</protein>
<dbReference type="AlphaFoldDB" id="A0A7C4W4J6"/>
<dbReference type="InterPro" id="IPR000515">
    <property type="entry name" value="MetI-like"/>
</dbReference>
<sequence>MKKIYVKALCFYIFATVVAIIWLIPFVITVFTAFKTIDEIFLNPNVWMPPITWNFQNFKIAWTESRMSKYFLNTLIIASVSTISTLALSSLSAFALSWYEFKLKKFFLITFVAGMLIPFQMLLIPVYTFSMRMGLYDKLFGVILFHVAFQIGFCTFFLRNFMVTIPSSIFEAAKIDGASDFRIYWQIIMPLVTPALAALGILEFTWIWNDYLWSLVLLQTDAKKTVTIGLTTLQGQWITSWNIIAAGSIIAAVVPIIVFLVFQRYFIQGLTIGSVKG</sequence>
<keyword evidence="6 7" id="KW-0472">Membrane</keyword>
<evidence type="ECO:0000256" key="7">
    <source>
        <dbReference type="RuleBase" id="RU363032"/>
    </source>
</evidence>
<feature type="transmembrane region" description="Helical" evidence="7">
    <location>
        <begin position="139"/>
        <end position="162"/>
    </location>
</feature>
<keyword evidence="5 7" id="KW-1133">Transmembrane helix</keyword>
<dbReference type="CDD" id="cd06261">
    <property type="entry name" value="TM_PBP2"/>
    <property type="match status" value="1"/>
</dbReference>
<evidence type="ECO:0000256" key="6">
    <source>
        <dbReference type="ARBA" id="ARBA00023136"/>
    </source>
</evidence>
<evidence type="ECO:0000259" key="8">
    <source>
        <dbReference type="PROSITE" id="PS50928"/>
    </source>
</evidence>
<keyword evidence="4 7" id="KW-0812">Transmembrane</keyword>
<gene>
    <name evidence="9" type="ORF">ENT77_07435</name>
</gene>
<feature type="domain" description="ABC transmembrane type-1" evidence="8">
    <location>
        <begin position="71"/>
        <end position="262"/>
    </location>
</feature>
<feature type="transmembrane region" description="Helical" evidence="7">
    <location>
        <begin position="183"/>
        <end position="208"/>
    </location>
</feature>